<evidence type="ECO:0000256" key="1">
    <source>
        <dbReference type="SAM" id="SignalP"/>
    </source>
</evidence>
<gene>
    <name evidence="3" type="ORF">JFP838_09835</name>
</gene>
<dbReference type="Pfam" id="PF03644">
    <property type="entry name" value="Glyco_hydro_85"/>
    <property type="match status" value="1"/>
</dbReference>
<dbReference type="PANTHER" id="PTHR13246">
    <property type="entry name" value="ENDO BETA N-ACETYLGLUCOSAMINIDASE"/>
    <property type="match status" value="1"/>
</dbReference>
<proteinExistence type="predicted"/>
<protein>
    <recommendedName>
        <fullName evidence="2">Cytosolic endo-beta-N-acetylglucosaminidase TIM barrel domain-containing protein</fullName>
    </recommendedName>
</protein>
<evidence type="ECO:0000313" key="3">
    <source>
        <dbReference type="EMBL" id="AMN36044.1"/>
    </source>
</evidence>
<accession>A0A127EJB4</accession>
<evidence type="ECO:0000259" key="2">
    <source>
        <dbReference type="Pfam" id="PF03644"/>
    </source>
</evidence>
<dbReference type="InterPro" id="IPR032979">
    <property type="entry name" value="ENGase"/>
</dbReference>
<dbReference type="Gene3D" id="2.60.120.260">
    <property type="entry name" value="Galactose-binding domain-like"/>
    <property type="match status" value="1"/>
</dbReference>
<feature type="signal peptide" evidence="1">
    <location>
        <begin position="1"/>
        <end position="28"/>
    </location>
</feature>
<keyword evidence="1" id="KW-0732">Signal</keyword>
<dbReference type="PANTHER" id="PTHR13246:SF1">
    <property type="entry name" value="CYTOSOLIC ENDO-BETA-N-ACETYLGLUCOSAMINIDASE"/>
    <property type="match status" value="1"/>
</dbReference>
<dbReference type="PATRIC" id="fig|1502.177.peg.2019"/>
<dbReference type="GO" id="GO:0005829">
    <property type="term" value="C:cytosol"/>
    <property type="evidence" value="ECO:0007669"/>
    <property type="project" value="UniProtKB-SubCell"/>
</dbReference>
<dbReference type="GO" id="GO:0033925">
    <property type="term" value="F:mannosyl-glycoprotein endo-beta-N-acetylglucosaminidase activity"/>
    <property type="evidence" value="ECO:0007669"/>
    <property type="project" value="InterPro"/>
</dbReference>
<organism evidence="3 4">
    <name type="scientific">Clostridium perfringens</name>
    <dbReference type="NCBI Taxonomy" id="1502"/>
    <lineage>
        <taxon>Bacteria</taxon>
        <taxon>Bacillati</taxon>
        <taxon>Bacillota</taxon>
        <taxon>Clostridia</taxon>
        <taxon>Eubacteriales</taxon>
        <taxon>Clostridiaceae</taxon>
        <taxon>Clostridium</taxon>
    </lineage>
</organism>
<dbReference type="AlphaFoldDB" id="A0A127EJB4"/>
<name>A0A127EJB4_CLOPF</name>
<dbReference type="RefSeq" id="WP_061428602.1">
    <property type="nucleotide sequence ID" value="NZ_CATNZO010000001.1"/>
</dbReference>
<feature type="domain" description="Cytosolic endo-beta-N-acetylglucosaminidase TIM barrel" evidence="2">
    <location>
        <begin position="114"/>
        <end position="466"/>
    </location>
</feature>
<dbReference type="InterPro" id="IPR005201">
    <property type="entry name" value="TIM_ENGase"/>
</dbReference>
<sequence length="915" mass="102834">MRKVREKIAIIASMVCVATSSLAITAEAGVSLPPAGNAKKGINQPFQHGYRVIDIENWNLEDDTYAEMLRSHVPLQERISPFAETQANPNLSSETSLTNLNGDYGNYFFDSTSYTNDFSQYAYNFWQYTDYYGGWHGMPTDGVPLSLYAGGEDSNFEFGILNLPNPAYTNAAHKNGVKSIGCLFIPRSGQPYDELLKKDENGEYIIAKKLIEIKEYFGFDGYFINQETSIDPAHIIPYKEFTKTLLDAGVYTQWYDCVDDVNGNLIYKPSLIPSHSSYVYDQNLGRVNDSIFMNYNWNSPDGWNNGESTDPRYIDASVEEAKRIGINTLDSVLMGVEVTMGKFNGSHNSTRNMDVILDESGNPKTGIALFTPDYVKAGLDGDLGDPTQNRRGQADYQWMVAERERMFYTGVTIDPLDTGEKEGYSRPDVGLNDASQWGGVSRYITERSVIDGKTFITNFNTGHGVHYYKDGEISNNEEWANMNIQDILPTWQWWIDTKGTKLQADFDYGPNVEKGDKFTYKQVGAYKGGSSLVVNGELDSENYLRLFKTELDIINKSKATITYNKVSGEDAREMSLGLIFKDNPNKVEYIPIKGSDINSNGWVSTEVDLSEFAGRKVAVIGLAFTPDNGKVSSGYQINIGEIKITDGKNYTPDMPEDFEIEAYLNTNEVYVEWDLEDYDEVKQYNLYSKGDKGTLTYLGGIYDDVYYIKNLPKDTKELLLTAQGEDGSESKPAKIKLSKDYKVKGLKVNETDEGLEISWNKPDKKSFKGIAVEVNLLENGEENDVFSKKIKSDITSVKVPLKKEDGKKYEVKVSTLNNKNKILDTVTAKGKTKDFYAEPYAGSYRISNGKLVFDGPTSKDWWKMFIVIDGVEYSYIRGKDGFDNIPAPEKATDISITLKDYEGNMSVPTILKYNP</sequence>
<reference evidence="3 4" key="1">
    <citation type="journal article" date="2016" name="PLoS ONE">
        <title>Plasmid Characterization and Chromosome Analysis of Two netF+ Clostridium perfringens Isolates Associated with Foal and Canine Necrotizing Enteritis.</title>
        <authorList>
            <person name="Mehdizadeh Gohari I."/>
            <person name="Kropinski A.M."/>
            <person name="Weese S.J."/>
            <person name="Parreira V.R."/>
            <person name="Whitehead A.E."/>
            <person name="Boerlin P."/>
            <person name="Prescott J.F."/>
        </authorList>
    </citation>
    <scope>NUCLEOTIDE SEQUENCE [LARGE SCALE GENOMIC DNA]</scope>
    <source>
        <strain evidence="3 4">JP838</strain>
    </source>
</reference>
<dbReference type="Gene3D" id="3.20.20.80">
    <property type="entry name" value="Glycosidases"/>
    <property type="match status" value="1"/>
</dbReference>
<dbReference type="Proteomes" id="UP000070260">
    <property type="component" value="Chromosome"/>
</dbReference>
<evidence type="ECO:0000313" key="4">
    <source>
        <dbReference type="Proteomes" id="UP000070260"/>
    </source>
</evidence>
<dbReference type="OrthoDB" id="1089471at2"/>
<feature type="chain" id="PRO_5039684952" description="Cytosolic endo-beta-N-acetylglucosaminidase TIM barrel domain-containing protein" evidence="1">
    <location>
        <begin position="29"/>
        <end position="915"/>
    </location>
</feature>
<dbReference type="EMBL" id="CP010994">
    <property type="protein sequence ID" value="AMN36044.1"/>
    <property type="molecule type" value="Genomic_DNA"/>
</dbReference>